<dbReference type="EMBL" id="JANARS010000014">
    <property type="protein sequence ID" value="MCP3424367.1"/>
    <property type="molecule type" value="Genomic_DNA"/>
</dbReference>
<dbReference type="SUPFAM" id="SSF49742">
    <property type="entry name" value="PHM/PNGase F"/>
    <property type="match status" value="2"/>
</dbReference>
<comment type="caution">
    <text evidence="4">The sequence shown here is derived from an EMBL/GenBank/DDBJ whole genome shotgun (WGS) entry which is preliminary data.</text>
</comment>
<feature type="signal peptide" evidence="3">
    <location>
        <begin position="1"/>
        <end position="27"/>
    </location>
</feature>
<evidence type="ECO:0000256" key="2">
    <source>
        <dbReference type="SAM" id="MobiDB-lite"/>
    </source>
</evidence>
<keyword evidence="1" id="KW-1015">Disulfide bond</keyword>
<evidence type="ECO:0000313" key="4">
    <source>
        <dbReference type="EMBL" id="MCP3424367.1"/>
    </source>
</evidence>
<evidence type="ECO:0000313" key="5">
    <source>
        <dbReference type="Proteomes" id="UP001204524"/>
    </source>
</evidence>
<dbReference type="PROSITE" id="PS51257">
    <property type="entry name" value="PROKAR_LIPOPROTEIN"/>
    <property type="match status" value="1"/>
</dbReference>
<sequence length="419" mass="44699">MTTTRPRTRSTLAVLLAAGLLALSACSGGDGAGGADQKATQPADSPSSASTAEADQAGQDGDAGEDGEAGHSGHHAEPAKSRALRAGETRRTIAMPGAYTPSAPYGTGTDDYRCFLLDPGLERDAWLTGTQVLPGNPDVVHHVILFQVAPEQVAAAEAKDAAEEDEGWTCFGGTGLDRVQDVNRSSWIGAWAPGGEESVTKPGYGVRLRKGSRIVMQVHYNLLAGQEPDTSAAQLRLAPGKRDYQALSTMLLPAPVELPCRPKHSDGELCDRDAAVADVKQRFGADGNTADLLHLLCGGEPRAGEVQSCVRTLGEPITIHGVAGHMHLLGRSLKIEVNPGTPQARTILDIPVWDFDDQGSRPIDPIRLEPFEQVKVTCRHVQWLRDKLPAFEGQPDRYVVWGEGTTDEMCLGMLQVTRP</sequence>
<dbReference type="InterPro" id="IPR008977">
    <property type="entry name" value="PHM/PNGase_F_dom_sf"/>
</dbReference>
<protein>
    <recommendedName>
        <fullName evidence="6">Copper type II ascorbate-dependent monooxygenase N-terminal domain-containing protein</fullName>
    </recommendedName>
</protein>
<evidence type="ECO:0008006" key="6">
    <source>
        <dbReference type="Google" id="ProtNLM"/>
    </source>
</evidence>
<organism evidence="4 5">
    <name type="scientific">Nocardioides pinisoli</name>
    <dbReference type="NCBI Taxonomy" id="2950279"/>
    <lineage>
        <taxon>Bacteria</taxon>
        <taxon>Bacillati</taxon>
        <taxon>Actinomycetota</taxon>
        <taxon>Actinomycetes</taxon>
        <taxon>Propionibacteriales</taxon>
        <taxon>Nocardioidaceae</taxon>
        <taxon>Nocardioides</taxon>
    </lineage>
</organism>
<name>A0ABT1L2W1_9ACTN</name>
<proteinExistence type="predicted"/>
<dbReference type="InterPro" id="IPR014784">
    <property type="entry name" value="Cu2_ascorb_mOase-like_C"/>
</dbReference>
<dbReference type="RefSeq" id="WP_254183523.1">
    <property type="nucleotide sequence ID" value="NZ_JANARS010000014.1"/>
</dbReference>
<gene>
    <name evidence="4" type="ORF">NCI01_21420</name>
</gene>
<evidence type="ECO:0000256" key="3">
    <source>
        <dbReference type="SAM" id="SignalP"/>
    </source>
</evidence>
<dbReference type="InterPro" id="IPR036939">
    <property type="entry name" value="Cu2_ascorb_mOase_N_sf"/>
</dbReference>
<dbReference type="Gene3D" id="2.60.120.230">
    <property type="match status" value="1"/>
</dbReference>
<feature type="region of interest" description="Disordered" evidence="2">
    <location>
        <begin position="27"/>
        <end position="85"/>
    </location>
</feature>
<keyword evidence="5" id="KW-1185">Reference proteome</keyword>
<feature type="compositionally biased region" description="Basic and acidic residues" evidence="2">
    <location>
        <begin position="68"/>
        <end position="85"/>
    </location>
</feature>
<evidence type="ECO:0000256" key="1">
    <source>
        <dbReference type="ARBA" id="ARBA00023157"/>
    </source>
</evidence>
<accession>A0ABT1L2W1</accession>
<keyword evidence="3" id="KW-0732">Signal</keyword>
<feature type="chain" id="PRO_5047135891" description="Copper type II ascorbate-dependent monooxygenase N-terminal domain-containing protein" evidence="3">
    <location>
        <begin position="28"/>
        <end position="419"/>
    </location>
</feature>
<reference evidence="4 5" key="1">
    <citation type="submission" date="2022-06" db="EMBL/GenBank/DDBJ databases">
        <authorList>
            <person name="So Y."/>
        </authorList>
    </citation>
    <scope>NUCLEOTIDE SEQUENCE [LARGE SCALE GENOMIC DNA]</scope>
    <source>
        <strain evidence="4 5">STR3</strain>
    </source>
</reference>
<feature type="compositionally biased region" description="Polar residues" evidence="2">
    <location>
        <begin position="38"/>
        <end position="51"/>
    </location>
</feature>
<dbReference type="Proteomes" id="UP001204524">
    <property type="component" value="Unassembled WGS sequence"/>
</dbReference>
<dbReference type="Gene3D" id="2.60.120.310">
    <property type="entry name" value="Copper type II, ascorbate-dependent monooxygenase, N-terminal domain"/>
    <property type="match status" value="1"/>
</dbReference>